<feature type="domain" description="Malonyl-CoA:ACP transacylase (MAT)" evidence="8">
    <location>
        <begin position="25"/>
        <end position="332"/>
    </location>
</feature>
<feature type="active site" evidence="7">
    <location>
        <position position="113"/>
    </location>
</feature>
<dbReference type="PIRSF" id="PIRSF000446">
    <property type="entry name" value="Mct"/>
    <property type="match status" value="1"/>
</dbReference>
<dbReference type="GO" id="GO:0004314">
    <property type="term" value="F:[acyl-carrier-protein] S-malonyltransferase activity"/>
    <property type="evidence" value="ECO:0007669"/>
    <property type="project" value="UniProtKB-EC"/>
</dbReference>
<dbReference type="InterPro" id="IPR004410">
    <property type="entry name" value="Malonyl_CoA-ACP_transAc_FabD"/>
</dbReference>
<evidence type="ECO:0000313" key="9">
    <source>
        <dbReference type="EMBL" id="SMH43993.1"/>
    </source>
</evidence>
<sequence>MTPRTALRHTGVETKPEKSMSIAFTFPGQGSQAVGMGKDLADAFPEAREVFREVDDALGEKLSSLMWEGPEETLTLTANAQPALMAVSMAAIRVLEARGVTVLDHVAYVAGHSLGEYSALCAAGMLSLSDTARLLRIRGNAMQAAVPVGEGAMAAIIGLEPVDVEAACAEAGQGSVCQIANDNGGGQLVISGAKAAVEQAAKLCTEKGAKRALMLSVSAPFHSALMAPAADAMREALAKVAKNPPVVPVVSNVVVQPLTDAEEIARRLVEQVTGRVRWRETVEWFAANNISTLYEIGSGKVLSGLARRINRDIATANVGTPADIEAAVAQLA</sequence>
<dbReference type="AlphaFoldDB" id="A0A1X7NZV3"/>
<proteinExistence type="inferred from homology"/>
<dbReference type="InterPro" id="IPR001227">
    <property type="entry name" value="Ac_transferase_dom_sf"/>
</dbReference>
<gene>
    <name evidence="9" type="ORF">SAMN02982922_2989</name>
</gene>
<evidence type="ECO:0000256" key="5">
    <source>
        <dbReference type="ARBA" id="ARBA00048462"/>
    </source>
</evidence>
<evidence type="ECO:0000256" key="4">
    <source>
        <dbReference type="ARBA" id="ARBA00023315"/>
    </source>
</evidence>
<dbReference type="SUPFAM" id="SSF52151">
    <property type="entry name" value="FabD/lysophospholipase-like"/>
    <property type="match status" value="1"/>
</dbReference>
<dbReference type="PANTHER" id="PTHR42681">
    <property type="entry name" value="MALONYL-COA-ACYL CARRIER PROTEIN TRANSACYLASE, MITOCHONDRIAL"/>
    <property type="match status" value="1"/>
</dbReference>
<dbReference type="Pfam" id="PF00698">
    <property type="entry name" value="Acyl_transf_1"/>
    <property type="match status" value="1"/>
</dbReference>
<evidence type="ECO:0000256" key="3">
    <source>
        <dbReference type="ARBA" id="ARBA00022679"/>
    </source>
</evidence>
<evidence type="ECO:0000256" key="6">
    <source>
        <dbReference type="PIRNR" id="PIRNR000446"/>
    </source>
</evidence>
<evidence type="ECO:0000256" key="7">
    <source>
        <dbReference type="PIRSR" id="PIRSR000446-1"/>
    </source>
</evidence>
<dbReference type="SUPFAM" id="SSF55048">
    <property type="entry name" value="Probable ACP-binding domain of malonyl-CoA ACP transacylase"/>
    <property type="match status" value="1"/>
</dbReference>
<organism evidence="9 10">
    <name type="scientific">Mesorhizobium australicum</name>
    <dbReference type="NCBI Taxonomy" id="536018"/>
    <lineage>
        <taxon>Bacteria</taxon>
        <taxon>Pseudomonadati</taxon>
        <taxon>Pseudomonadota</taxon>
        <taxon>Alphaproteobacteria</taxon>
        <taxon>Hyphomicrobiales</taxon>
        <taxon>Phyllobacteriaceae</taxon>
        <taxon>Mesorhizobium</taxon>
    </lineage>
</organism>
<evidence type="ECO:0000256" key="2">
    <source>
        <dbReference type="ARBA" id="ARBA00018953"/>
    </source>
</evidence>
<accession>A0A1X7NZV3</accession>
<dbReference type="Gene3D" id="3.30.70.250">
    <property type="entry name" value="Malonyl-CoA ACP transacylase, ACP-binding"/>
    <property type="match status" value="1"/>
</dbReference>
<feature type="active site" evidence="7">
    <location>
        <position position="222"/>
    </location>
</feature>
<dbReference type="InterPro" id="IPR024925">
    <property type="entry name" value="Malonyl_CoA-ACP_transAc"/>
</dbReference>
<dbReference type="InterPro" id="IPR016035">
    <property type="entry name" value="Acyl_Trfase/lysoPLipase"/>
</dbReference>
<comment type="catalytic activity">
    <reaction evidence="5 6">
        <text>holo-[ACP] + malonyl-CoA = malonyl-[ACP] + CoA</text>
        <dbReference type="Rhea" id="RHEA:41792"/>
        <dbReference type="Rhea" id="RHEA-COMP:9623"/>
        <dbReference type="Rhea" id="RHEA-COMP:9685"/>
        <dbReference type="ChEBI" id="CHEBI:57287"/>
        <dbReference type="ChEBI" id="CHEBI:57384"/>
        <dbReference type="ChEBI" id="CHEBI:64479"/>
        <dbReference type="ChEBI" id="CHEBI:78449"/>
        <dbReference type="EC" id="2.3.1.39"/>
    </reaction>
</comment>
<comment type="similarity">
    <text evidence="6">Belongs to the fabD family.</text>
</comment>
<reference evidence="9 10" key="1">
    <citation type="submission" date="2017-04" db="EMBL/GenBank/DDBJ databases">
        <authorList>
            <person name="Afonso C.L."/>
            <person name="Miller P.J."/>
            <person name="Scott M.A."/>
            <person name="Spackman E."/>
            <person name="Goraichik I."/>
            <person name="Dimitrov K.M."/>
            <person name="Suarez D.L."/>
            <person name="Swayne D.E."/>
        </authorList>
    </citation>
    <scope>NUCLEOTIDE SEQUENCE [LARGE SCALE GENOMIC DNA]</scope>
    <source>
        <strain evidence="9 10">B5P</strain>
    </source>
</reference>
<dbReference type="SMART" id="SM00827">
    <property type="entry name" value="PKS_AT"/>
    <property type="match status" value="1"/>
</dbReference>
<keyword evidence="4 6" id="KW-0012">Acyltransferase</keyword>
<keyword evidence="3 6" id="KW-0808">Transferase</keyword>
<evidence type="ECO:0000259" key="8">
    <source>
        <dbReference type="SMART" id="SM00827"/>
    </source>
</evidence>
<dbReference type="FunFam" id="3.30.70.250:FF:000001">
    <property type="entry name" value="Malonyl CoA-acyl carrier protein transacylase"/>
    <property type="match status" value="1"/>
</dbReference>
<evidence type="ECO:0000313" key="10">
    <source>
        <dbReference type="Proteomes" id="UP000193083"/>
    </source>
</evidence>
<dbReference type="NCBIfam" id="TIGR00128">
    <property type="entry name" value="fabD"/>
    <property type="match status" value="1"/>
</dbReference>
<keyword evidence="10" id="KW-1185">Reference proteome</keyword>
<dbReference type="EMBL" id="FXBL01000004">
    <property type="protein sequence ID" value="SMH43993.1"/>
    <property type="molecule type" value="Genomic_DNA"/>
</dbReference>
<evidence type="ECO:0000256" key="1">
    <source>
        <dbReference type="ARBA" id="ARBA00013258"/>
    </source>
</evidence>
<dbReference type="Proteomes" id="UP000193083">
    <property type="component" value="Unassembled WGS sequence"/>
</dbReference>
<dbReference type="InterPro" id="IPR016036">
    <property type="entry name" value="Malonyl_transacylase_ACP-bd"/>
</dbReference>
<name>A0A1X7NZV3_9HYPH</name>
<dbReference type="EC" id="2.3.1.39" evidence="1 6"/>
<dbReference type="Gene3D" id="3.40.366.10">
    <property type="entry name" value="Malonyl-Coenzyme A Acyl Carrier Protein, domain 2"/>
    <property type="match status" value="1"/>
</dbReference>
<protein>
    <recommendedName>
        <fullName evidence="2 6">Malonyl CoA-acyl carrier protein transacylase</fullName>
        <ecNumber evidence="1 6">2.3.1.39</ecNumber>
    </recommendedName>
</protein>
<dbReference type="PANTHER" id="PTHR42681:SF1">
    <property type="entry name" value="MALONYL-COA-ACYL CARRIER PROTEIN TRANSACYLASE, MITOCHONDRIAL"/>
    <property type="match status" value="1"/>
</dbReference>
<dbReference type="InterPro" id="IPR014043">
    <property type="entry name" value="Acyl_transferase_dom"/>
</dbReference>
<dbReference type="GO" id="GO:0006633">
    <property type="term" value="P:fatty acid biosynthetic process"/>
    <property type="evidence" value="ECO:0007669"/>
    <property type="project" value="TreeGrafter"/>
</dbReference>
<dbReference type="InterPro" id="IPR050858">
    <property type="entry name" value="Mal-CoA-ACP_Trans/PKS_FabD"/>
</dbReference>
<dbReference type="GO" id="GO:0005829">
    <property type="term" value="C:cytosol"/>
    <property type="evidence" value="ECO:0007669"/>
    <property type="project" value="TreeGrafter"/>
</dbReference>